<evidence type="ECO:0000313" key="4">
    <source>
        <dbReference type="Proteomes" id="UP000239494"/>
    </source>
</evidence>
<dbReference type="Proteomes" id="UP000239494">
    <property type="component" value="Unassembled WGS sequence"/>
</dbReference>
<comment type="catalytic activity">
    <reaction evidence="2">
        <text>oxidized coenzyme F420-(gamma-L-Glu)(n) + a quinol + H(+) = reduced coenzyme F420-(gamma-L-Glu)(n) + a quinone</text>
        <dbReference type="Rhea" id="RHEA:39663"/>
        <dbReference type="Rhea" id="RHEA-COMP:12939"/>
        <dbReference type="Rhea" id="RHEA-COMP:14378"/>
        <dbReference type="ChEBI" id="CHEBI:15378"/>
        <dbReference type="ChEBI" id="CHEBI:24646"/>
        <dbReference type="ChEBI" id="CHEBI:132124"/>
        <dbReference type="ChEBI" id="CHEBI:133980"/>
        <dbReference type="ChEBI" id="CHEBI:139511"/>
    </reaction>
</comment>
<dbReference type="Pfam" id="PF04075">
    <property type="entry name" value="F420H2_quin_red"/>
    <property type="match status" value="1"/>
</dbReference>
<dbReference type="InterPro" id="IPR012349">
    <property type="entry name" value="Split_barrel_FMN-bd"/>
</dbReference>
<evidence type="ECO:0000256" key="1">
    <source>
        <dbReference type="ARBA" id="ARBA00008710"/>
    </source>
</evidence>
<dbReference type="EMBL" id="PVTF01000004">
    <property type="protein sequence ID" value="PRY42344.1"/>
    <property type="molecule type" value="Genomic_DNA"/>
</dbReference>
<accession>A0A2T0T9K5</accession>
<dbReference type="GO" id="GO:0070967">
    <property type="term" value="F:coenzyme F420 binding"/>
    <property type="evidence" value="ECO:0007669"/>
    <property type="project" value="TreeGrafter"/>
</dbReference>
<gene>
    <name evidence="3" type="ORF">CLV43_104174</name>
</gene>
<dbReference type="RefSeq" id="WP_106187762.1">
    <property type="nucleotide sequence ID" value="NZ_PVTF01000004.1"/>
</dbReference>
<name>A0A2T0T9K5_9PSEU</name>
<keyword evidence="4" id="KW-1185">Reference proteome</keyword>
<dbReference type="AlphaFoldDB" id="A0A2T0T9K5"/>
<evidence type="ECO:0000256" key="2">
    <source>
        <dbReference type="ARBA" id="ARBA00049106"/>
    </source>
</evidence>
<dbReference type="GO" id="GO:0005886">
    <property type="term" value="C:plasma membrane"/>
    <property type="evidence" value="ECO:0007669"/>
    <property type="project" value="TreeGrafter"/>
</dbReference>
<dbReference type="NCBIfam" id="TIGR00026">
    <property type="entry name" value="hi_GC_TIGR00026"/>
    <property type="match status" value="1"/>
</dbReference>
<dbReference type="PANTHER" id="PTHR39428">
    <property type="entry name" value="F420H(2)-DEPENDENT QUINONE REDUCTASE RV1261C"/>
    <property type="match status" value="1"/>
</dbReference>
<dbReference type="OrthoDB" id="8225825at2"/>
<dbReference type="SUPFAM" id="SSF50475">
    <property type="entry name" value="FMN-binding split barrel"/>
    <property type="match status" value="1"/>
</dbReference>
<sequence length="138" mass="15435">MAEDTRGWNEKIVDEFRANGGKVGGPFEGKELVLLTMTGAKSGRERTTPLATSRDGDRFVIIASYGGADRNPDWYYNVLAHPRVTVEFGTDKFEATASEVTDRAERDRLYADMVAVMPGFADYEKKTDRLIPVIVLER</sequence>
<proteinExistence type="inferred from homology"/>
<dbReference type="Gene3D" id="2.30.110.10">
    <property type="entry name" value="Electron Transport, Fmn-binding Protein, Chain A"/>
    <property type="match status" value="1"/>
</dbReference>
<evidence type="ECO:0000313" key="3">
    <source>
        <dbReference type="EMBL" id="PRY42344.1"/>
    </source>
</evidence>
<reference evidence="3 4" key="1">
    <citation type="submission" date="2018-03" db="EMBL/GenBank/DDBJ databases">
        <title>Genomic Encyclopedia of Archaeal and Bacterial Type Strains, Phase II (KMG-II): from individual species to whole genera.</title>
        <authorList>
            <person name="Goeker M."/>
        </authorList>
    </citation>
    <scope>NUCLEOTIDE SEQUENCE [LARGE SCALE GENOMIC DNA]</scope>
    <source>
        <strain evidence="3 4">DSM 44720</strain>
    </source>
</reference>
<protein>
    <submittedName>
        <fullName evidence="3">Deazaflavin-dependent oxidoreductase (Nitroreductase family)</fullName>
    </submittedName>
</protein>
<organism evidence="3 4">
    <name type="scientific">Umezawaea tangerina</name>
    <dbReference type="NCBI Taxonomy" id="84725"/>
    <lineage>
        <taxon>Bacteria</taxon>
        <taxon>Bacillati</taxon>
        <taxon>Actinomycetota</taxon>
        <taxon>Actinomycetes</taxon>
        <taxon>Pseudonocardiales</taxon>
        <taxon>Pseudonocardiaceae</taxon>
        <taxon>Umezawaea</taxon>
    </lineage>
</organism>
<dbReference type="PANTHER" id="PTHR39428:SF1">
    <property type="entry name" value="F420H(2)-DEPENDENT QUINONE REDUCTASE RV1261C"/>
    <property type="match status" value="1"/>
</dbReference>
<comment type="similarity">
    <text evidence="1">Belongs to the F420H(2)-dependent quinone reductase family.</text>
</comment>
<dbReference type="InterPro" id="IPR004378">
    <property type="entry name" value="F420H2_quin_Rdtase"/>
</dbReference>
<dbReference type="GO" id="GO:0016491">
    <property type="term" value="F:oxidoreductase activity"/>
    <property type="evidence" value="ECO:0007669"/>
    <property type="project" value="InterPro"/>
</dbReference>
<comment type="caution">
    <text evidence="3">The sequence shown here is derived from an EMBL/GenBank/DDBJ whole genome shotgun (WGS) entry which is preliminary data.</text>
</comment>